<reference evidence="3" key="1">
    <citation type="submission" date="2017-05" db="EMBL/GenBank/DDBJ databases">
        <authorList>
            <person name="Varghese N."/>
            <person name="Submissions S."/>
        </authorList>
    </citation>
    <scope>NUCLEOTIDE SEQUENCE</scope>
    <source>
        <strain evidence="3">DSM 45262</strain>
    </source>
</reference>
<dbReference type="Gene3D" id="3.40.50.12710">
    <property type="match status" value="1"/>
</dbReference>
<dbReference type="RefSeq" id="WP_102992882.1">
    <property type="nucleotide sequence ID" value="NZ_FXTU01000002.1"/>
</dbReference>
<evidence type="ECO:0000256" key="1">
    <source>
        <dbReference type="ARBA" id="ARBA00022603"/>
    </source>
</evidence>
<dbReference type="InterPro" id="IPR038375">
    <property type="entry name" value="NDUFAF7_sf"/>
</dbReference>
<dbReference type="PANTHER" id="PTHR12049">
    <property type="entry name" value="PROTEIN ARGININE METHYLTRANSFERASE NDUFAF7, MITOCHONDRIAL"/>
    <property type="match status" value="1"/>
</dbReference>
<dbReference type="SUPFAM" id="SSF53335">
    <property type="entry name" value="S-adenosyl-L-methionine-dependent methyltransferases"/>
    <property type="match status" value="1"/>
</dbReference>
<dbReference type="Pfam" id="PF02636">
    <property type="entry name" value="Methyltransf_28"/>
    <property type="match status" value="1"/>
</dbReference>
<dbReference type="PANTHER" id="PTHR12049:SF7">
    <property type="entry name" value="PROTEIN ARGININE METHYLTRANSFERASE NDUFAF7, MITOCHONDRIAL"/>
    <property type="match status" value="1"/>
</dbReference>
<name>A0AA45WLH0_9BACL</name>
<accession>A0AA45WLH0</accession>
<proteinExistence type="predicted"/>
<keyword evidence="4" id="KW-1185">Reference proteome</keyword>
<dbReference type="InterPro" id="IPR029063">
    <property type="entry name" value="SAM-dependent_MTases_sf"/>
</dbReference>
<dbReference type="GO" id="GO:0032259">
    <property type="term" value="P:methylation"/>
    <property type="evidence" value="ECO:0007669"/>
    <property type="project" value="UniProtKB-KW"/>
</dbReference>
<evidence type="ECO:0000256" key="2">
    <source>
        <dbReference type="ARBA" id="ARBA00022679"/>
    </source>
</evidence>
<organism evidence="3 4">
    <name type="scientific">Laceyella tengchongensis</name>
    <dbReference type="NCBI Taxonomy" id="574699"/>
    <lineage>
        <taxon>Bacteria</taxon>
        <taxon>Bacillati</taxon>
        <taxon>Bacillota</taxon>
        <taxon>Bacilli</taxon>
        <taxon>Bacillales</taxon>
        <taxon>Thermoactinomycetaceae</taxon>
        <taxon>Laceyella</taxon>
    </lineage>
</organism>
<evidence type="ECO:0000313" key="3">
    <source>
        <dbReference type="EMBL" id="SMP11255.1"/>
    </source>
</evidence>
<evidence type="ECO:0000313" key="4">
    <source>
        <dbReference type="Proteomes" id="UP001157946"/>
    </source>
</evidence>
<sequence length="373" mass="42503">MTQPLLNEIVAEIELSPHQAIPFSRYMELALYHPEWGYYQTNRTKLGKEGDFFTNAHVGTVMGRVLGRLFWRMVAMTGNEEEWVLVEMGAGDGRLMEQVANEWLAQGGKPDKLHAYLVETSPHHRRLQQERLGSHPISFHWSRRLEEVPRAKYSFLYTNELVDAFPVHRIKKEGGAIWEAYVSKGKNGRLSECWFPLKESDDPAVWERGRLLAEGQITEVPVAAREWLSQVAGWLEKGILLTIDYGGETEELLARREGTLRAYREHRLWTDLYHTPGEMDLTAHVDFTLLRLWGAELGLHTFACLSQAEFLLRAGVLDLLPATPARDPFSAEAKQARAVTHLIHPQGMGERFRVLLQGKGVSASDMERLVPNL</sequence>
<keyword evidence="2" id="KW-0808">Transferase</keyword>
<dbReference type="InterPro" id="IPR003788">
    <property type="entry name" value="NDUFAF7"/>
</dbReference>
<comment type="caution">
    <text evidence="3">The sequence shown here is derived from an EMBL/GenBank/DDBJ whole genome shotgun (WGS) entry which is preliminary data.</text>
</comment>
<dbReference type="AlphaFoldDB" id="A0AA45WLH0"/>
<dbReference type="GO" id="GO:0035243">
    <property type="term" value="F:protein-arginine omega-N symmetric methyltransferase activity"/>
    <property type="evidence" value="ECO:0007669"/>
    <property type="project" value="TreeGrafter"/>
</dbReference>
<dbReference type="Proteomes" id="UP001157946">
    <property type="component" value="Unassembled WGS sequence"/>
</dbReference>
<dbReference type="EMBL" id="FXTU01000002">
    <property type="protein sequence ID" value="SMP11255.1"/>
    <property type="molecule type" value="Genomic_DNA"/>
</dbReference>
<protein>
    <submittedName>
        <fullName evidence="3">SAM-dependent methyltransferase, MidA family</fullName>
    </submittedName>
</protein>
<keyword evidence="1 3" id="KW-0489">Methyltransferase</keyword>
<gene>
    <name evidence="3" type="ORF">SAMN06265361_102246</name>
</gene>